<dbReference type="EMBL" id="VSRR010004142">
    <property type="protein sequence ID" value="MPC38698.1"/>
    <property type="molecule type" value="Genomic_DNA"/>
</dbReference>
<feature type="region of interest" description="Disordered" evidence="1">
    <location>
        <begin position="61"/>
        <end position="88"/>
    </location>
</feature>
<evidence type="ECO:0000313" key="2">
    <source>
        <dbReference type="EMBL" id="MPC38698.1"/>
    </source>
</evidence>
<accession>A0A5B7F0C0</accession>
<dbReference type="AlphaFoldDB" id="A0A5B7F0C0"/>
<evidence type="ECO:0000313" key="3">
    <source>
        <dbReference type="Proteomes" id="UP000324222"/>
    </source>
</evidence>
<protein>
    <submittedName>
        <fullName evidence="2">Uncharacterized protein</fullName>
    </submittedName>
</protein>
<organism evidence="2 3">
    <name type="scientific">Portunus trituberculatus</name>
    <name type="common">Swimming crab</name>
    <name type="synonym">Neptunus trituberculatus</name>
    <dbReference type="NCBI Taxonomy" id="210409"/>
    <lineage>
        <taxon>Eukaryota</taxon>
        <taxon>Metazoa</taxon>
        <taxon>Ecdysozoa</taxon>
        <taxon>Arthropoda</taxon>
        <taxon>Crustacea</taxon>
        <taxon>Multicrustacea</taxon>
        <taxon>Malacostraca</taxon>
        <taxon>Eumalacostraca</taxon>
        <taxon>Eucarida</taxon>
        <taxon>Decapoda</taxon>
        <taxon>Pleocyemata</taxon>
        <taxon>Brachyura</taxon>
        <taxon>Eubrachyura</taxon>
        <taxon>Portunoidea</taxon>
        <taxon>Portunidae</taxon>
        <taxon>Portuninae</taxon>
        <taxon>Portunus</taxon>
    </lineage>
</organism>
<evidence type="ECO:0000256" key="1">
    <source>
        <dbReference type="SAM" id="MobiDB-lite"/>
    </source>
</evidence>
<keyword evidence="3" id="KW-1185">Reference proteome</keyword>
<comment type="caution">
    <text evidence="2">The sequence shown here is derived from an EMBL/GenBank/DDBJ whole genome shotgun (WGS) entry which is preliminary data.</text>
</comment>
<sequence>MKDCRVGRVAPGAIAAKGDITVTITGNNFLKMEKGAFKDPPKVEMPLAFCLIQLEKPEEAQDHRRTRLFSAGTGELGRRREWGPANSR</sequence>
<name>A0A5B7F0C0_PORTR</name>
<reference evidence="2 3" key="1">
    <citation type="submission" date="2019-05" db="EMBL/GenBank/DDBJ databases">
        <title>Another draft genome of Portunus trituberculatus and its Hox gene families provides insights of decapod evolution.</title>
        <authorList>
            <person name="Jeong J.-H."/>
            <person name="Song I."/>
            <person name="Kim S."/>
            <person name="Choi T."/>
            <person name="Kim D."/>
            <person name="Ryu S."/>
            <person name="Kim W."/>
        </authorList>
    </citation>
    <scope>NUCLEOTIDE SEQUENCE [LARGE SCALE GENOMIC DNA]</scope>
    <source>
        <tissue evidence="2">Muscle</tissue>
    </source>
</reference>
<proteinExistence type="predicted"/>
<dbReference type="Proteomes" id="UP000324222">
    <property type="component" value="Unassembled WGS sequence"/>
</dbReference>
<gene>
    <name evidence="2" type="ORF">E2C01_032211</name>
</gene>